<protein>
    <recommendedName>
        <fullName evidence="10">ComG operon protein 3</fullName>
    </recommendedName>
</protein>
<evidence type="ECO:0000313" key="12">
    <source>
        <dbReference type="Proteomes" id="UP000679950"/>
    </source>
</evidence>
<evidence type="ECO:0000256" key="10">
    <source>
        <dbReference type="PIRNR" id="PIRNR029928"/>
    </source>
</evidence>
<dbReference type="PIRSF" id="PIRSF029928">
    <property type="entry name" value="Late_competence_ComGC"/>
    <property type="match status" value="1"/>
</dbReference>
<comment type="caution">
    <text evidence="11">The sequence shown here is derived from an EMBL/GenBank/DDBJ whole genome shotgun (WGS) entry which is preliminary data.</text>
</comment>
<keyword evidence="12" id="KW-1185">Reference proteome</keyword>
<dbReference type="SUPFAM" id="SSF54523">
    <property type="entry name" value="Pili subunits"/>
    <property type="match status" value="1"/>
</dbReference>
<evidence type="ECO:0000256" key="7">
    <source>
        <dbReference type="ARBA" id="ARBA00023136"/>
    </source>
</evidence>
<dbReference type="PANTHER" id="PTHR30093">
    <property type="entry name" value="GENERAL SECRETION PATHWAY PROTEIN G"/>
    <property type="match status" value="1"/>
</dbReference>
<feature type="transmembrane region" description="Helical" evidence="10">
    <location>
        <begin position="12"/>
        <end position="30"/>
    </location>
</feature>
<dbReference type="RefSeq" id="WP_212964831.1">
    <property type="nucleotide sequence ID" value="NZ_BORB01000001.1"/>
</dbReference>
<dbReference type="InterPro" id="IPR012902">
    <property type="entry name" value="N_methyl_site"/>
</dbReference>
<evidence type="ECO:0000256" key="3">
    <source>
        <dbReference type="ARBA" id="ARBA00022475"/>
    </source>
</evidence>
<comment type="similarity">
    <text evidence="9 10">Belongs to the ComGC family.</text>
</comment>
<evidence type="ECO:0000256" key="6">
    <source>
        <dbReference type="ARBA" id="ARBA00022989"/>
    </source>
</evidence>
<organism evidence="11 12">
    <name type="scientific">Lederbergia ruris</name>
    <dbReference type="NCBI Taxonomy" id="217495"/>
    <lineage>
        <taxon>Bacteria</taxon>
        <taxon>Bacillati</taxon>
        <taxon>Bacillota</taxon>
        <taxon>Bacilli</taxon>
        <taxon>Bacillales</taxon>
        <taxon>Bacillaceae</taxon>
        <taxon>Lederbergia</taxon>
    </lineage>
</organism>
<dbReference type="EMBL" id="BORB01000001">
    <property type="protein sequence ID" value="GIN55770.1"/>
    <property type="molecule type" value="Genomic_DNA"/>
</dbReference>
<comment type="function">
    <text evidence="10">Required for transformation and DNA binding.</text>
</comment>
<dbReference type="InterPro" id="IPR016940">
    <property type="entry name" value="ComGC"/>
</dbReference>
<dbReference type="NCBIfam" id="TIGR02532">
    <property type="entry name" value="IV_pilin_GFxxxE"/>
    <property type="match status" value="1"/>
</dbReference>
<keyword evidence="3 10" id="KW-1003">Cell membrane</keyword>
<keyword evidence="6 10" id="KW-1133">Transmembrane helix</keyword>
<dbReference type="InterPro" id="IPR045584">
    <property type="entry name" value="Pilin-like"/>
</dbReference>
<dbReference type="PROSITE" id="PS00409">
    <property type="entry name" value="PROKAR_NTER_METHYL"/>
    <property type="match status" value="1"/>
</dbReference>
<proteinExistence type="inferred from homology"/>
<dbReference type="Pfam" id="PF07963">
    <property type="entry name" value="N_methyl"/>
    <property type="match status" value="1"/>
</dbReference>
<evidence type="ECO:0000256" key="1">
    <source>
        <dbReference type="ARBA" id="ARBA00004162"/>
    </source>
</evidence>
<evidence type="ECO:0000256" key="4">
    <source>
        <dbReference type="ARBA" id="ARBA00022481"/>
    </source>
</evidence>
<dbReference type="Gene3D" id="3.30.700.10">
    <property type="entry name" value="Glycoprotein, Type 4 Pilin"/>
    <property type="match status" value="1"/>
</dbReference>
<evidence type="ECO:0000256" key="5">
    <source>
        <dbReference type="ARBA" id="ARBA00022692"/>
    </source>
</evidence>
<keyword evidence="7 10" id="KW-0472">Membrane</keyword>
<name>A0ABQ4KCR3_9BACI</name>
<dbReference type="PANTHER" id="PTHR30093:SF2">
    <property type="entry name" value="TYPE II SECRETION SYSTEM PROTEIN H"/>
    <property type="match status" value="1"/>
</dbReference>
<sequence>MKYIRNQKGFTLIEMLIVLLVISVILLITLPNVTKHNKNIHGKGCEALVSMLQGQVQAYHMEKNQYPKDFQELDKAGYLESEQVACPDGSKLEIVNGKVQPIKKPES</sequence>
<comment type="subunit">
    <text evidence="10">Homodimer.</text>
</comment>
<evidence type="ECO:0000256" key="8">
    <source>
        <dbReference type="ARBA" id="ARBA00023287"/>
    </source>
</evidence>
<evidence type="ECO:0000313" key="11">
    <source>
        <dbReference type="EMBL" id="GIN55770.1"/>
    </source>
</evidence>
<comment type="subcellular location">
    <subcellularLocation>
        <location evidence="1">Cell membrane</location>
        <topology evidence="1">Single-pass membrane protein</topology>
    </subcellularLocation>
    <subcellularLocation>
        <location evidence="2">Cell surface</location>
    </subcellularLocation>
</comment>
<evidence type="ECO:0000256" key="9">
    <source>
        <dbReference type="ARBA" id="ARBA00043982"/>
    </source>
</evidence>
<keyword evidence="8 10" id="KW-0178">Competence</keyword>
<keyword evidence="5 10" id="KW-0812">Transmembrane</keyword>
<reference evidence="11 12" key="1">
    <citation type="submission" date="2021-03" db="EMBL/GenBank/DDBJ databases">
        <title>Antimicrobial resistance genes in bacteria isolated from Japanese honey, and their potential for conferring macrolide and lincosamide resistance in the American foulbrood pathogen Paenibacillus larvae.</title>
        <authorList>
            <person name="Okamoto M."/>
            <person name="Kumagai M."/>
            <person name="Kanamori H."/>
            <person name="Takamatsu D."/>
        </authorList>
    </citation>
    <scope>NUCLEOTIDE SEQUENCE [LARGE SCALE GENOMIC DNA]</scope>
    <source>
        <strain evidence="11 12">J8TS2</strain>
    </source>
</reference>
<keyword evidence="4" id="KW-0488">Methylation</keyword>
<dbReference type="Proteomes" id="UP000679950">
    <property type="component" value="Unassembled WGS sequence"/>
</dbReference>
<evidence type="ECO:0000256" key="2">
    <source>
        <dbReference type="ARBA" id="ARBA00004241"/>
    </source>
</evidence>
<keyword evidence="10" id="KW-0813">Transport</keyword>
<accession>A0ABQ4KCR3</accession>
<dbReference type="NCBIfam" id="NF040999">
    <property type="entry name" value="pilin_ComGC"/>
    <property type="match status" value="1"/>
</dbReference>
<gene>
    <name evidence="11" type="ORF">J8TS2_00890</name>
</gene>